<gene>
    <name evidence="2" type="ORF">ACFP2T_28435</name>
</gene>
<evidence type="ECO:0000313" key="2">
    <source>
        <dbReference type="EMBL" id="MFC6020109.1"/>
    </source>
</evidence>
<evidence type="ECO:0008006" key="4">
    <source>
        <dbReference type="Google" id="ProtNLM"/>
    </source>
</evidence>
<feature type="transmembrane region" description="Helical" evidence="1">
    <location>
        <begin position="628"/>
        <end position="649"/>
    </location>
</feature>
<evidence type="ECO:0000313" key="3">
    <source>
        <dbReference type="Proteomes" id="UP001596203"/>
    </source>
</evidence>
<keyword evidence="3" id="KW-1185">Reference proteome</keyword>
<name>A0ABW1KGP7_9ACTN</name>
<reference evidence="3" key="1">
    <citation type="journal article" date="2019" name="Int. J. Syst. Evol. Microbiol.">
        <title>The Global Catalogue of Microorganisms (GCM) 10K type strain sequencing project: providing services to taxonomists for standard genome sequencing and annotation.</title>
        <authorList>
            <consortium name="The Broad Institute Genomics Platform"/>
            <consortium name="The Broad Institute Genome Sequencing Center for Infectious Disease"/>
            <person name="Wu L."/>
            <person name="Ma J."/>
        </authorList>
    </citation>
    <scope>NUCLEOTIDE SEQUENCE [LARGE SCALE GENOMIC DNA]</scope>
    <source>
        <strain evidence="3">ZS-35-S2</strain>
    </source>
</reference>
<dbReference type="Proteomes" id="UP001596203">
    <property type="component" value="Unassembled WGS sequence"/>
</dbReference>
<keyword evidence="1" id="KW-0812">Transmembrane</keyword>
<keyword evidence="1" id="KW-0472">Membrane</keyword>
<proteinExistence type="predicted"/>
<dbReference type="RefSeq" id="WP_377426873.1">
    <property type="nucleotide sequence ID" value="NZ_JBHSPR010000029.1"/>
</dbReference>
<organism evidence="2 3">
    <name type="scientific">Plantactinospora solaniradicis</name>
    <dbReference type="NCBI Taxonomy" id="1723736"/>
    <lineage>
        <taxon>Bacteria</taxon>
        <taxon>Bacillati</taxon>
        <taxon>Actinomycetota</taxon>
        <taxon>Actinomycetes</taxon>
        <taxon>Micromonosporales</taxon>
        <taxon>Micromonosporaceae</taxon>
        <taxon>Plantactinospora</taxon>
    </lineage>
</organism>
<accession>A0ABW1KGP7</accession>
<comment type="caution">
    <text evidence="2">The sequence shown here is derived from an EMBL/GenBank/DDBJ whole genome shotgun (WGS) entry which is preliminary data.</text>
</comment>
<protein>
    <recommendedName>
        <fullName evidence="4">Oxidoreductase</fullName>
    </recommendedName>
</protein>
<evidence type="ECO:0000256" key="1">
    <source>
        <dbReference type="SAM" id="Phobius"/>
    </source>
</evidence>
<sequence>MTLGETATDPVATRGWSVVERSMWEAYHEGERFVPDPETSDTSVQGNRIRQMLLAGSEPRPGRQAALRLRGVTVAGELDLRDLDLSCVVDFDDCTFEGKPLLDGLSAPAIWLTGCRLPGLAADRISVARSLTITRSRIDGSCYLRDARIGAQLDLEATVVVPTGYLGKRPDLPSSARTPDHYVGIDAENITVGGDLDGERLTCYGALFLNLARIDGALILSEARLPDGFVQAPSLVAGGVYGRRMRLHGTMNLYNSQINGPVDLAGAQIENPGEISFGGWGMTVAGSFEAQADTVFAGTVDLQAADIRGAVQLSYVRCTDPGEHGSLYLPRAVVRSGVVARHARLAGPVSLQHAQVSAGVDLRAVEISAGPSAPGSLFADNIVVAGDLDLTSAALDGAVALAGARVDGTVTFLDSRVGCVDGCSVAADGLTAFQLVFEGHPPTGGVDLSHATVHVLCDTPGAWSVRTGRLLLTHFTYQQLRKDAPVARRLDILRRATPTVEPQPYEQLAAAYRSAGRERDARRVLREKLRRESHAGGWPRRLWGLVQDLTVGYGYLPGRAAAIFGSALLAGTAYFAVLGDCAGRRGLCPVKTDEHPTWDPFLYALDLLIPVVDLGHERAWDPVGADKVVMVVLMLIGWVFASTIVAAAGRALSRS</sequence>
<keyword evidence="1" id="KW-1133">Transmembrane helix</keyword>
<dbReference type="EMBL" id="JBHSPR010000029">
    <property type="protein sequence ID" value="MFC6020109.1"/>
    <property type="molecule type" value="Genomic_DNA"/>
</dbReference>